<dbReference type="AlphaFoldDB" id="A1RZT2"/>
<evidence type="ECO:0000313" key="2">
    <source>
        <dbReference type="Proteomes" id="UP000000641"/>
    </source>
</evidence>
<dbReference type="HOGENOM" id="CLU_745189_0_0_2"/>
<sequence length="371" mass="39460">MTLVARVLVYPVDRVRFRRTGAFDPYASGPATHASTMHYPLPSTLAGLLASIGYSRPEPPADPLEGVKALLEGQGCACRSVKLRPGYVVSRGKVYAALAGGYAELQALRRAVPEALEAYLDALEAYLEGSASRGSELLEKAGRALRGAYAEAKPEWRMGVGLERAVKVAREGYLYSAAELDLKAALGADAAVAAEILGADCASTREYAARFASDGAPVKVEVAPGQILLEELPGDEQCVALLQVTPILLPEPPRTSGPLATTTLLQQAVKSAEILLATSTLKPLFDSKTTLVTPGYSLKDGRHRDPLPGIAGNTLAIAKANPRKTYEEGAGLHSDTGWGTLIPIQLPEKLCEKAAKLREKHQQKSKNPFNP</sequence>
<dbReference type="STRING" id="368408.Tpen_1315"/>
<dbReference type="EnsemblBacteria" id="ABL78712">
    <property type="protein sequence ID" value="ABL78712"/>
    <property type="gene ID" value="Tpen_1315"/>
</dbReference>
<protein>
    <submittedName>
        <fullName evidence="1">Uncharacterized protein</fullName>
    </submittedName>
</protein>
<proteinExistence type="predicted"/>
<organism evidence="1 2">
    <name type="scientific">Thermofilum pendens (strain DSM 2475 / Hrk 5)</name>
    <dbReference type="NCBI Taxonomy" id="368408"/>
    <lineage>
        <taxon>Archaea</taxon>
        <taxon>Thermoproteota</taxon>
        <taxon>Thermoprotei</taxon>
        <taxon>Thermofilales</taxon>
        <taxon>Thermofilaceae</taxon>
        <taxon>Thermofilum</taxon>
    </lineage>
</organism>
<accession>A1RZT2</accession>
<keyword evidence="2" id="KW-1185">Reference proteome</keyword>
<name>A1RZT2_THEPD</name>
<dbReference type="KEGG" id="tpe:Tpen_1315"/>
<dbReference type="EMBL" id="CP000505">
    <property type="protein sequence ID" value="ABL78712.1"/>
    <property type="molecule type" value="Genomic_DNA"/>
</dbReference>
<dbReference type="eggNOG" id="arCOG02665">
    <property type="taxonomic scope" value="Archaea"/>
</dbReference>
<evidence type="ECO:0000313" key="1">
    <source>
        <dbReference type="EMBL" id="ABL78712.1"/>
    </source>
</evidence>
<dbReference type="Proteomes" id="UP000000641">
    <property type="component" value="Chromosome"/>
</dbReference>
<reference evidence="2" key="1">
    <citation type="journal article" date="2008" name="J. Bacteriol.">
        <title>Genome sequence of Thermofilum pendens reveals an exceptional loss of biosynthetic pathways without genome reduction.</title>
        <authorList>
            <person name="Anderson I."/>
            <person name="Rodriguez J."/>
            <person name="Susanti D."/>
            <person name="Porat I."/>
            <person name="Reich C."/>
            <person name="Ulrich L.E."/>
            <person name="Elkins J.G."/>
            <person name="Mavromatis K."/>
            <person name="Lykidis A."/>
            <person name="Kim E."/>
            <person name="Thompson L.S."/>
            <person name="Nolan M."/>
            <person name="Land M."/>
            <person name="Copeland A."/>
            <person name="Lapidus A."/>
            <person name="Lucas S."/>
            <person name="Detter C."/>
            <person name="Zhulin I.B."/>
            <person name="Olsen G.J."/>
            <person name="Whitman W."/>
            <person name="Mukhopadhyay B."/>
            <person name="Bristow J."/>
            <person name="Kyrpides N."/>
        </authorList>
    </citation>
    <scope>NUCLEOTIDE SEQUENCE [LARGE SCALE GENOMIC DNA]</scope>
    <source>
        <strain evidence="2">DSM 2475 / Hrk 5</strain>
    </source>
</reference>
<gene>
    <name evidence="1" type="ordered locus">Tpen_1315</name>
</gene>